<dbReference type="PROSITE" id="PS00805">
    <property type="entry name" value="CALRETICULIN_REPEAT"/>
    <property type="match status" value="1"/>
</dbReference>
<dbReference type="Gene3D" id="2.60.120.200">
    <property type="match status" value="1"/>
</dbReference>
<dbReference type="EMBL" id="JASJQH010000504">
    <property type="protein sequence ID" value="KAK9764058.1"/>
    <property type="molecule type" value="Genomic_DNA"/>
</dbReference>
<dbReference type="SUPFAM" id="SSF63887">
    <property type="entry name" value="P-domain of calnexin/calreticulin"/>
    <property type="match status" value="1"/>
</dbReference>
<dbReference type="Pfam" id="PF00262">
    <property type="entry name" value="Calreticulin"/>
    <property type="match status" value="2"/>
</dbReference>
<gene>
    <name evidence="14" type="ORF">K7432_008776</name>
</gene>
<name>A0ABR2WRD6_9FUNG</name>
<reference evidence="14 15" key="1">
    <citation type="submission" date="2023-04" db="EMBL/GenBank/DDBJ databases">
        <title>Genome of Basidiobolus ranarum AG-B5.</title>
        <authorList>
            <person name="Stajich J.E."/>
            <person name="Carter-House D."/>
            <person name="Gryganskyi A."/>
        </authorList>
    </citation>
    <scope>NUCLEOTIDE SEQUENCE [LARGE SCALE GENOMIC DNA]</scope>
    <source>
        <strain evidence="14 15">AG-B5</strain>
    </source>
</reference>
<keyword evidence="15" id="KW-1185">Reference proteome</keyword>
<accession>A0ABR2WRD6</accession>
<keyword evidence="5" id="KW-0430">Lectin</keyword>
<keyword evidence="8" id="KW-0862">Zinc</keyword>
<dbReference type="InterPro" id="IPR001580">
    <property type="entry name" value="Calret/calnex"/>
</dbReference>
<dbReference type="Gene3D" id="2.10.250.10">
    <property type="entry name" value="Calreticulin/calnexin, P domain"/>
    <property type="match status" value="1"/>
</dbReference>
<dbReference type="PANTHER" id="PTHR11073">
    <property type="entry name" value="CALRETICULIN AND CALNEXIN"/>
    <property type="match status" value="1"/>
</dbReference>
<dbReference type="PROSITE" id="PS00803">
    <property type="entry name" value="CALRETICULIN_1"/>
    <property type="match status" value="1"/>
</dbReference>
<evidence type="ECO:0000256" key="1">
    <source>
        <dbReference type="ARBA" id="ARBA00004319"/>
    </source>
</evidence>
<protein>
    <recommendedName>
        <fullName evidence="11">Calreticulin</fullName>
    </recommendedName>
</protein>
<dbReference type="InterPro" id="IPR018124">
    <property type="entry name" value="Calret/calnex_CS"/>
</dbReference>
<comment type="subcellular location">
    <subcellularLocation>
        <location evidence="1 11">Endoplasmic reticulum lumen</location>
    </subcellularLocation>
</comment>
<evidence type="ECO:0000313" key="14">
    <source>
        <dbReference type="EMBL" id="KAK9764058.1"/>
    </source>
</evidence>
<dbReference type="InterPro" id="IPR013320">
    <property type="entry name" value="ConA-like_dom_sf"/>
</dbReference>
<dbReference type="PANTHER" id="PTHR11073:SF2">
    <property type="entry name" value="CALRETICULIN"/>
    <property type="match status" value="1"/>
</dbReference>
<evidence type="ECO:0000256" key="11">
    <source>
        <dbReference type="PIRNR" id="PIRNR002356"/>
    </source>
</evidence>
<dbReference type="Proteomes" id="UP001479436">
    <property type="component" value="Unassembled WGS sequence"/>
</dbReference>
<evidence type="ECO:0000256" key="3">
    <source>
        <dbReference type="ARBA" id="ARBA00022723"/>
    </source>
</evidence>
<evidence type="ECO:0000256" key="9">
    <source>
        <dbReference type="ARBA" id="ARBA00022837"/>
    </source>
</evidence>
<keyword evidence="3" id="KW-0479">Metal-binding</keyword>
<evidence type="ECO:0000256" key="4">
    <source>
        <dbReference type="ARBA" id="ARBA00022729"/>
    </source>
</evidence>
<keyword evidence="7 11" id="KW-0256">Endoplasmic reticulum</keyword>
<dbReference type="PIRSF" id="PIRSF002356">
    <property type="entry name" value="Calreticulin"/>
    <property type="match status" value="1"/>
</dbReference>
<keyword evidence="10 11" id="KW-0143">Chaperone</keyword>
<evidence type="ECO:0000256" key="13">
    <source>
        <dbReference type="SAM" id="MobiDB-lite"/>
    </source>
</evidence>
<dbReference type="InterPro" id="IPR009033">
    <property type="entry name" value="Calreticulin/calnexin_P_dom_sf"/>
</dbReference>
<comment type="caution">
    <text evidence="14">The sequence shown here is derived from an EMBL/GenBank/DDBJ whole genome shotgun (WGS) entry which is preliminary data.</text>
</comment>
<keyword evidence="9" id="KW-0106">Calcium</keyword>
<comment type="similarity">
    <text evidence="2 11 12">Belongs to the calreticulin family.</text>
</comment>
<keyword evidence="4 12" id="KW-0732">Signal</keyword>
<sequence>MKASFILGSLMAVTTTSAEVFFKETFDDNWANHWIPSSVKSNLGMFEVSAGNFYADPEVNKGLQTTEDARFYALSAPLNNTFSNKDKDFVLQFSVKHEQNIDCGGGYIKVLPPGIDLEKFDGETEYNMMFGPDICGPNRKVHVILNRNGSNHPIKKPILPPTDQLTHLYTLIIRPDLTYSVLIDNQEEATGELLEDWDLLAPKTLKDPEAMKPDDWVDEATIVDPEDKKPEGYDDIQPLIPDPEAKKPEDWDNEDDGEWEPPMINNPEYTGPWEVNRIPNPEYKGPWIHPEIPNPEFKEDKNIYVYESGNLAFDLWQVKSGTIFDNILVTDDVAYAKEFAEHTFEKYQELEKQAKEDFDEEERRREEEEEAKLAAEADMEEIDEEADSRQESQSLEEVPIETVVPVVKESSKEKVEVIRDEL</sequence>
<feature type="compositionally biased region" description="Acidic residues" evidence="13">
    <location>
        <begin position="377"/>
        <end position="386"/>
    </location>
</feature>
<evidence type="ECO:0000256" key="6">
    <source>
        <dbReference type="ARBA" id="ARBA00022737"/>
    </source>
</evidence>
<evidence type="ECO:0000256" key="10">
    <source>
        <dbReference type="ARBA" id="ARBA00023186"/>
    </source>
</evidence>
<feature type="region of interest" description="Disordered" evidence="13">
    <location>
        <begin position="210"/>
        <end position="259"/>
    </location>
</feature>
<feature type="signal peptide" evidence="12">
    <location>
        <begin position="1"/>
        <end position="18"/>
    </location>
</feature>
<keyword evidence="6" id="KW-0677">Repeat</keyword>
<proteinExistence type="inferred from homology"/>
<evidence type="ECO:0000256" key="7">
    <source>
        <dbReference type="ARBA" id="ARBA00022824"/>
    </source>
</evidence>
<feature type="compositionally biased region" description="Basic and acidic residues" evidence="13">
    <location>
        <begin position="354"/>
        <end position="375"/>
    </location>
</feature>
<dbReference type="SUPFAM" id="SSF49899">
    <property type="entry name" value="Concanavalin A-like lectins/glucanases"/>
    <property type="match status" value="1"/>
</dbReference>
<evidence type="ECO:0000313" key="15">
    <source>
        <dbReference type="Proteomes" id="UP001479436"/>
    </source>
</evidence>
<dbReference type="PROSITE" id="PS00804">
    <property type="entry name" value="CALRETICULIN_2"/>
    <property type="match status" value="1"/>
</dbReference>
<dbReference type="PRINTS" id="PR00626">
    <property type="entry name" value="CALRETICULIN"/>
</dbReference>
<evidence type="ECO:0000256" key="12">
    <source>
        <dbReference type="RuleBase" id="RU362126"/>
    </source>
</evidence>
<feature type="region of interest" description="Disordered" evidence="13">
    <location>
        <begin position="354"/>
        <end position="402"/>
    </location>
</feature>
<organism evidence="14 15">
    <name type="scientific">Basidiobolus ranarum</name>
    <dbReference type="NCBI Taxonomy" id="34480"/>
    <lineage>
        <taxon>Eukaryota</taxon>
        <taxon>Fungi</taxon>
        <taxon>Fungi incertae sedis</taxon>
        <taxon>Zoopagomycota</taxon>
        <taxon>Entomophthoromycotina</taxon>
        <taxon>Basidiobolomycetes</taxon>
        <taxon>Basidiobolales</taxon>
        <taxon>Basidiobolaceae</taxon>
        <taxon>Basidiobolus</taxon>
    </lineage>
</organism>
<evidence type="ECO:0000256" key="2">
    <source>
        <dbReference type="ARBA" id="ARBA00010983"/>
    </source>
</evidence>
<feature type="chain" id="PRO_5045011437" description="Calreticulin" evidence="12">
    <location>
        <begin position="19"/>
        <end position="422"/>
    </location>
</feature>
<evidence type="ECO:0000256" key="5">
    <source>
        <dbReference type="ARBA" id="ARBA00022734"/>
    </source>
</evidence>
<evidence type="ECO:0000256" key="8">
    <source>
        <dbReference type="ARBA" id="ARBA00022833"/>
    </source>
</evidence>
<dbReference type="InterPro" id="IPR009169">
    <property type="entry name" value="Calreticulin"/>
</dbReference>